<comment type="caution">
    <text evidence="2">The sequence shown here is derived from an EMBL/GenBank/DDBJ whole genome shotgun (WGS) entry which is preliminary data.</text>
</comment>
<dbReference type="AlphaFoldDB" id="A0A7Z0EIY8"/>
<keyword evidence="1" id="KW-0472">Membrane</keyword>
<organism evidence="2 3">
    <name type="scientific">Nocardiopsis aegyptia</name>
    <dbReference type="NCBI Taxonomy" id="220378"/>
    <lineage>
        <taxon>Bacteria</taxon>
        <taxon>Bacillati</taxon>
        <taxon>Actinomycetota</taxon>
        <taxon>Actinomycetes</taxon>
        <taxon>Streptosporangiales</taxon>
        <taxon>Nocardiopsidaceae</taxon>
        <taxon>Nocardiopsis</taxon>
    </lineage>
</organism>
<dbReference type="EMBL" id="JACCFS010000001">
    <property type="protein sequence ID" value="NYJ32960.1"/>
    <property type="molecule type" value="Genomic_DNA"/>
</dbReference>
<feature type="transmembrane region" description="Helical" evidence="1">
    <location>
        <begin position="70"/>
        <end position="91"/>
    </location>
</feature>
<reference evidence="2 3" key="1">
    <citation type="submission" date="2020-07" db="EMBL/GenBank/DDBJ databases">
        <title>Sequencing the genomes of 1000 actinobacteria strains.</title>
        <authorList>
            <person name="Klenk H.-P."/>
        </authorList>
    </citation>
    <scope>NUCLEOTIDE SEQUENCE [LARGE SCALE GENOMIC DNA]</scope>
    <source>
        <strain evidence="2 3">DSM 44442</strain>
    </source>
</reference>
<feature type="transmembrane region" description="Helical" evidence="1">
    <location>
        <begin position="12"/>
        <end position="36"/>
    </location>
</feature>
<accession>A0A7Z0EIY8</accession>
<name>A0A7Z0EIY8_9ACTN</name>
<evidence type="ECO:0000313" key="3">
    <source>
        <dbReference type="Proteomes" id="UP000572051"/>
    </source>
</evidence>
<keyword evidence="3" id="KW-1185">Reference proteome</keyword>
<sequence>MNETTSPRSSSAFSPVGGAWAAVLLAGSAAASWWLVRTPPEEEARAGGFALGEADYAVEPLPLPGWAEAVIGPLGLVLALVAAVLLVRAVAGGRMRPVWGLAVGCLVPIALMAGAWWAIATAPVIGANIGAGLAQLVFVPASLLCLAAALGCAVAGRRRRN</sequence>
<proteinExistence type="predicted"/>
<keyword evidence="1" id="KW-0812">Transmembrane</keyword>
<keyword evidence="1" id="KW-1133">Transmembrane helix</keyword>
<evidence type="ECO:0000313" key="2">
    <source>
        <dbReference type="EMBL" id="NYJ32960.1"/>
    </source>
</evidence>
<dbReference type="RefSeq" id="WP_246406033.1">
    <property type="nucleotide sequence ID" value="NZ_JACCFS010000001.1"/>
</dbReference>
<evidence type="ECO:0000256" key="1">
    <source>
        <dbReference type="SAM" id="Phobius"/>
    </source>
</evidence>
<gene>
    <name evidence="2" type="ORF">HNR10_000841</name>
</gene>
<dbReference type="Proteomes" id="UP000572051">
    <property type="component" value="Unassembled WGS sequence"/>
</dbReference>
<feature type="transmembrane region" description="Helical" evidence="1">
    <location>
        <begin position="131"/>
        <end position="155"/>
    </location>
</feature>
<protein>
    <submittedName>
        <fullName evidence="2">Uncharacterized protein</fullName>
    </submittedName>
</protein>
<feature type="transmembrane region" description="Helical" evidence="1">
    <location>
        <begin position="98"/>
        <end position="119"/>
    </location>
</feature>